<dbReference type="PANTHER" id="PTHR44520">
    <property type="entry name" value="RESPONSE REGULATOR RCP1-RELATED"/>
    <property type="match status" value="1"/>
</dbReference>
<dbReference type="InterPro" id="IPR001789">
    <property type="entry name" value="Sig_transdc_resp-reg_receiver"/>
</dbReference>
<dbReference type="Pfam" id="PF00072">
    <property type="entry name" value="Response_reg"/>
    <property type="match status" value="1"/>
</dbReference>
<evidence type="ECO:0000313" key="3">
    <source>
        <dbReference type="EMBL" id="MBD2315674.1"/>
    </source>
</evidence>
<organism evidence="3 4">
    <name type="scientific">Phormidium tenue FACHB-1050</name>
    <dbReference type="NCBI Taxonomy" id="2692857"/>
    <lineage>
        <taxon>Bacteria</taxon>
        <taxon>Bacillati</taxon>
        <taxon>Cyanobacteriota</taxon>
        <taxon>Cyanophyceae</taxon>
        <taxon>Oscillatoriophycideae</taxon>
        <taxon>Oscillatoriales</taxon>
        <taxon>Oscillatoriaceae</taxon>
        <taxon>Phormidium</taxon>
    </lineage>
</organism>
<dbReference type="SUPFAM" id="SSF52172">
    <property type="entry name" value="CheY-like"/>
    <property type="match status" value="1"/>
</dbReference>
<feature type="domain" description="Response regulatory" evidence="2">
    <location>
        <begin position="16"/>
        <end position="147"/>
    </location>
</feature>
<dbReference type="RefSeq" id="WP_190575962.1">
    <property type="nucleotide sequence ID" value="NZ_CAWPQU010000012.1"/>
</dbReference>
<dbReference type="Proteomes" id="UP000618445">
    <property type="component" value="Unassembled WGS sequence"/>
</dbReference>
<keyword evidence="4" id="KW-1185">Reference proteome</keyword>
<evidence type="ECO:0000256" key="1">
    <source>
        <dbReference type="PROSITE-ProRule" id="PRU00169"/>
    </source>
</evidence>
<protein>
    <submittedName>
        <fullName evidence="3">Response regulator</fullName>
    </submittedName>
</protein>
<evidence type="ECO:0000313" key="4">
    <source>
        <dbReference type="Proteomes" id="UP000618445"/>
    </source>
</evidence>
<sequence length="164" mass="18951">MNNLLTSPWDDLTHPIILIVEDSDEDFYMFMRATQNLDALERSLYRFLRFDNGDEVLDYLFRRGEYQNLKAPLPVAMLLDLNLPGTDGRDIIQQVKQTTHLQTLPIIVLTTSSSQRDIQTCYENGTNSYTLKPMGVTAMQQTIQILFQHWFQVAVLPSYGQFPT</sequence>
<dbReference type="SMART" id="SM00448">
    <property type="entry name" value="REC"/>
    <property type="match status" value="1"/>
</dbReference>
<gene>
    <name evidence="3" type="ORF">H6G05_02275</name>
</gene>
<accession>A0ABR8C8A0</accession>
<reference evidence="3 4" key="1">
    <citation type="journal article" date="2020" name="ISME J.">
        <title>Comparative genomics reveals insights into cyanobacterial evolution and habitat adaptation.</title>
        <authorList>
            <person name="Chen M.Y."/>
            <person name="Teng W.K."/>
            <person name="Zhao L."/>
            <person name="Hu C.X."/>
            <person name="Zhou Y.K."/>
            <person name="Han B.P."/>
            <person name="Song L.R."/>
            <person name="Shu W.S."/>
        </authorList>
    </citation>
    <scope>NUCLEOTIDE SEQUENCE [LARGE SCALE GENOMIC DNA]</scope>
    <source>
        <strain evidence="3 4">FACHB-1050</strain>
    </source>
</reference>
<keyword evidence="1" id="KW-0597">Phosphoprotein</keyword>
<comment type="caution">
    <text evidence="3">The sequence shown here is derived from an EMBL/GenBank/DDBJ whole genome shotgun (WGS) entry which is preliminary data.</text>
</comment>
<dbReference type="PROSITE" id="PS50110">
    <property type="entry name" value="RESPONSE_REGULATORY"/>
    <property type="match status" value="1"/>
</dbReference>
<dbReference type="Gene3D" id="3.40.50.2300">
    <property type="match status" value="1"/>
</dbReference>
<name>A0ABR8C8A0_9CYAN</name>
<dbReference type="InterPro" id="IPR052893">
    <property type="entry name" value="TCS_response_regulator"/>
</dbReference>
<dbReference type="EMBL" id="JACJQY010000002">
    <property type="protein sequence ID" value="MBD2315674.1"/>
    <property type="molecule type" value="Genomic_DNA"/>
</dbReference>
<dbReference type="InterPro" id="IPR011006">
    <property type="entry name" value="CheY-like_superfamily"/>
</dbReference>
<proteinExistence type="predicted"/>
<evidence type="ECO:0000259" key="2">
    <source>
        <dbReference type="PROSITE" id="PS50110"/>
    </source>
</evidence>
<dbReference type="CDD" id="cd17557">
    <property type="entry name" value="REC_Rcp-like"/>
    <property type="match status" value="1"/>
</dbReference>
<feature type="modified residue" description="4-aspartylphosphate" evidence="1">
    <location>
        <position position="80"/>
    </location>
</feature>